<dbReference type="AlphaFoldDB" id="A0AAV1JP90"/>
<dbReference type="PANTHER" id="PTHR11012">
    <property type="entry name" value="PROTEIN KINASE-LIKE DOMAIN-CONTAINING"/>
    <property type="match status" value="1"/>
</dbReference>
<evidence type="ECO:0000259" key="1">
    <source>
        <dbReference type="SMART" id="SM00587"/>
    </source>
</evidence>
<dbReference type="Proteomes" id="UP001497472">
    <property type="component" value="Unassembled WGS sequence"/>
</dbReference>
<protein>
    <recommendedName>
        <fullName evidence="1">CHK kinase-like domain-containing protein</fullName>
    </recommendedName>
</protein>
<evidence type="ECO:0000313" key="3">
    <source>
        <dbReference type="Proteomes" id="UP001497472"/>
    </source>
</evidence>
<evidence type="ECO:0000313" key="2">
    <source>
        <dbReference type="EMBL" id="CAK1550262.1"/>
    </source>
</evidence>
<dbReference type="InterPro" id="IPR011009">
    <property type="entry name" value="Kinase-like_dom_sf"/>
</dbReference>
<name>A0AAV1JP90_9NEOP</name>
<reference evidence="2 3" key="1">
    <citation type="submission" date="2023-11" db="EMBL/GenBank/DDBJ databases">
        <authorList>
            <person name="Okamura Y."/>
        </authorList>
    </citation>
    <scope>NUCLEOTIDE SEQUENCE [LARGE SCALE GENOMIC DNA]</scope>
</reference>
<dbReference type="SMART" id="SM00587">
    <property type="entry name" value="CHK"/>
    <property type="match status" value="1"/>
</dbReference>
<comment type="caution">
    <text evidence="2">The sequence shown here is derived from an EMBL/GenBank/DDBJ whole genome shotgun (WGS) entry which is preliminary data.</text>
</comment>
<dbReference type="InterPro" id="IPR004119">
    <property type="entry name" value="EcKL"/>
</dbReference>
<dbReference type="EMBL" id="CAVLEF010000081">
    <property type="protein sequence ID" value="CAK1550262.1"/>
    <property type="molecule type" value="Genomic_DNA"/>
</dbReference>
<organism evidence="2 3">
    <name type="scientific">Leptosia nina</name>
    <dbReference type="NCBI Taxonomy" id="320188"/>
    <lineage>
        <taxon>Eukaryota</taxon>
        <taxon>Metazoa</taxon>
        <taxon>Ecdysozoa</taxon>
        <taxon>Arthropoda</taxon>
        <taxon>Hexapoda</taxon>
        <taxon>Insecta</taxon>
        <taxon>Pterygota</taxon>
        <taxon>Neoptera</taxon>
        <taxon>Endopterygota</taxon>
        <taxon>Lepidoptera</taxon>
        <taxon>Glossata</taxon>
        <taxon>Ditrysia</taxon>
        <taxon>Papilionoidea</taxon>
        <taxon>Pieridae</taxon>
        <taxon>Pierinae</taxon>
        <taxon>Leptosia</taxon>
    </lineage>
</organism>
<sequence length="385" mass="44945">MEEQNLLDLLNVIAKKQYNNYKISIEPFSTDGANYSSKLYAVKISEENQELCLFTKVAAIGDELRSNSFSNIYETEIEFYTKIFQRYQEIEEKHNVPEDEKLVVPKLYGYRDEYLEEILVFDNLLARGYQMYDRFQTMDWDYASQSLTALARLHGLSMAYSVEYPEEFKEYTEKLKIKEDIDGLRDYLNAAIDNVLQVTKEENKGRLQVFLGTVTSAEYFVSVLKPMKSSVLTHADYRPSNLLHRVQDGKTVHVIPIDFQTLRHGNVISDLVYFIFTGSDKKFRDQYYCKCLDHYYSQLALTLTRLGLEPMKIYPREDFEYELKKASSYGLLAAILCLLIITVDPKDAPKVDENLQQKDFAVRPNERYAERINDVIEDFIKLSVI</sequence>
<proteinExistence type="predicted"/>
<accession>A0AAV1JP90</accession>
<gene>
    <name evidence="2" type="ORF">LNINA_LOCUS9497</name>
</gene>
<feature type="domain" description="CHK kinase-like" evidence="1">
    <location>
        <begin position="119"/>
        <end position="305"/>
    </location>
</feature>
<keyword evidence="3" id="KW-1185">Reference proteome</keyword>
<dbReference type="InterPro" id="IPR015897">
    <property type="entry name" value="CHK_kinase-like"/>
</dbReference>
<dbReference type="Gene3D" id="3.90.1200.10">
    <property type="match status" value="1"/>
</dbReference>
<dbReference type="Pfam" id="PF02958">
    <property type="entry name" value="EcKL"/>
    <property type="match status" value="1"/>
</dbReference>
<dbReference type="PANTHER" id="PTHR11012:SF30">
    <property type="entry name" value="PROTEIN KINASE-LIKE DOMAIN-CONTAINING"/>
    <property type="match status" value="1"/>
</dbReference>
<dbReference type="SUPFAM" id="SSF56112">
    <property type="entry name" value="Protein kinase-like (PK-like)"/>
    <property type="match status" value="1"/>
</dbReference>